<dbReference type="PANTHER" id="PTHR46481:SF10">
    <property type="entry name" value="ZINC FINGER BED DOMAIN-CONTAINING PROTEIN 39"/>
    <property type="match status" value="1"/>
</dbReference>
<keyword evidence="3 8" id="KW-0863">Zinc-finger</keyword>
<dbReference type="Pfam" id="PF02892">
    <property type="entry name" value="zf-BED"/>
    <property type="match status" value="1"/>
</dbReference>
<feature type="compositionally biased region" description="Acidic residues" evidence="9">
    <location>
        <begin position="308"/>
        <end position="320"/>
    </location>
</feature>
<feature type="region of interest" description="Disordered" evidence="9">
    <location>
        <begin position="299"/>
        <end position="320"/>
    </location>
</feature>
<comment type="subcellular location">
    <subcellularLocation>
        <location evidence="1">Nucleus</location>
    </subcellularLocation>
</comment>
<dbReference type="GO" id="GO:0008270">
    <property type="term" value="F:zinc ion binding"/>
    <property type="evidence" value="ECO:0007669"/>
    <property type="project" value="UniProtKB-KW"/>
</dbReference>
<reference evidence="11" key="1">
    <citation type="submission" date="2021-04" db="EMBL/GenBank/DDBJ databases">
        <authorList>
            <person name="Tunstrom K."/>
        </authorList>
    </citation>
    <scope>NUCLEOTIDE SEQUENCE</scope>
</reference>
<evidence type="ECO:0000256" key="9">
    <source>
        <dbReference type="SAM" id="MobiDB-lite"/>
    </source>
</evidence>
<feature type="domain" description="BED-type" evidence="10">
    <location>
        <begin position="17"/>
        <end position="68"/>
    </location>
</feature>
<keyword evidence="7" id="KW-0539">Nucleus</keyword>
<evidence type="ECO:0000256" key="8">
    <source>
        <dbReference type="PROSITE-ProRule" id="PRU00027"/>
    </source>
</evidence>
<evidence type="ECO:0000313" key="11">
    <source>
        <dbReference type="EMBL" id="CAG4978208.1"/>
    </source>
</evidence>
<organism evidence="11 12">
    <name type="scientific">Parnassius apollo</name>
    <name type="common">Apollo butterfly</name>
    <name type="synonym">Papilio apollo</name>
    <dbReference type="NCBI Taxonomy" id="110799"/>
    <lineage>
        <taxon>Eukaryota</taxon>
        <taxon>Metazoa</taxon>
        <taxon>Ecdysozoa</taxon>
        <taxon>Arthropoda</taxon>
        <taxon>Hexapoda</taxon>
        <taxon>Insecta</taxon>
        <taxon>Pterygota</taxon>
        <taxon>Neoptera</taxon>
        <taxon>Endopterygota</taxon>
        <taxon>Lepidoptera</taxon>
        <taxon>Glossata</taxon>
        <taxon>Ditrysia</taxon>
        <taxon>Papilionoidea</taxon>
        <taxon>Papilionidae</taxon>
        <taxon>Parnassiinae</taxon>
        <taxon>Parnassini</taxon>
        <taxon>Parnassius</taxon>
        <taxon>Parnassius</taxon>
    </lineage>
</organism>
<sequence length="650" mass="73887">MDEKNKLEFKEYTRCAADKSSVWQHFLRTSDGLHAQCKMCKKVFKTSGTTSSLHNHLRLVHSIQLAKKTSNYSLPSTSQKDMSLDSDVIMTPATKKAKTINDFFHVKEEDDLDTILAKMTAVDGVPFKIFCSSESMRKLFGKAAYKNLPKSPNTIKKKVLNKSELLKKEVKKELNDIKAAGKQLAVSLDEWTSARNRRYVNVNVHSPELSEGFRNLGLTKIRGRGTAENCYNILNEKLVYYGLSIQNDISCIISDGASVMCALGRMVPSYHQLCLAHGIQCAVLDVLYKADNTEGNTGITVNRPCDSSDSEDESDIENEDENRFVIEADPSGVIPKLVYKELITKVRKIVKFLKGSPTRMDILNSYLESKSKDTTLILDCKTRWSSLADMIARFLEFKDAIQKTLIDLKEKTTFSDTEILILKDMSSSLKFIKDTVEELCERKSNLLTAEIALQFMMEKLAMNPDVISGQLKEALNRRILQRRNATLVSTLQYLHNPTKYYDERNTPHAFSKASHAEIIALIVKINETYFCKDKAATTVFEAEDGLPLREIQRQQRLEDEREQDTAKTFKEQLKTKVNETLHNTAEVSTKHLSENDDLETSVRVEMALLDRSGPKSIHLQRVYDFLLTIPPTSVEAERVFSANRYFYNLI</sequence>
<keyword evidence="4" id="KW-0862">Zinc</keyword>
<dbReference type="AlphaFoldDB" id="A0A8S3WRT5"/>
<evidence type="ECO:0000256" key="3">
    <source>
        <dbReference type="ARBA" id="ARBA00022771"/>
    </source>
</evidence>
<evidence type="ECO:0000256" key="2">
    <source>
        <dbReference type="ARBA" id="ARBA00022723"/>
    </source>
</evidence>
<protein>
    <submittedName>
        <fullName evidence="11">(apollo) hypothetical protein</fullName>
    </submittedName>
</protein>
<keyword evidence="12" id="KW-1185">Reference proteome</keyword>
<name>A0A8S3WRT5_PARAO</name>
<evidence type="ECO:0000256" key="1">
    <source>
        <dbReference type="ARBA" id="ARBA00004123"/>
    </source>
</evidence>
<evidence type="ECO:0000256" key="6">
    <source>
        <dbReference type="ARBA" id="ARBA00023163"/>
    </source>
</evidence>
<dbReference type="Proteomes" id="UP000691718">
    <property type="component" value="Unassembled WGS sequence"/>
</dbReference>
<evidence type="ECO:0000256" key="5">
    <source>
        <dbReference type="ARBA" id="ARBA00023015"/>
    </source>
</evidence>
<dbReference type="GO" id="GO:0003677">
    <property type="term" value="F:DNA binding"/>
    <property type="evidence" value="ECO:0007669"/>
    <property type="project" value="InterPro"/>
</dbReference>
<dbReference type="EMBL" id="CAJQZP010000693">
    <property type="protein sequence ID" value="CAG4978208.1"/>
    <property type="molecule type" value="Genomic_DNA"/>
</dbReference>
<evidence type="ECO:0000259" key="10">
    <source>
        <dbReference type="PROSITE" id="PS50808"/>
    </source>
</evidence>
<dbReference type="SMART" id="SM00614">
    <property type="entry name" value="ZnF_BED"/>
    <property type="match status" value="1"/>
</dbReference>
<dbReference type="OrthoDB" id="7881929at2759"/>
<keyword evidence="6" id="KW-0804">Transcription</keyword>
<dbReference type="InterPro" id="IPR003656">
    <property type="entry name" value="Znf_BED"/>
</dbReference>
<keyword evidence="5" id="KW-0805">Transcription regulation</keyword>
<evidence type="ECO:0000256" key="4">
    <source>
        <dbReference type="ARBA" id="ARBA00022833"/>
    </source>
</evidence>
<proteinExistence type="predicted"/>
<dbReference type="PROSITE" id="PS50808">
    <property type="entry name" value="ZF_BED"/>
    <property type="match status" value="1"/>
</dbReference>
<dbReference type="PANTHER" id="PTHR46481">
    <property type="entry name" value="ZINC FINGER BED DOMAIN-CONTAINING PROTEIN 4"/>
    <property type="match status" value="1"/>
</dbReference>
<evidence type="ECO:0000313" key="12">
    <source>
        <dbReference type="Proteomes" id="UP000691718"/>
    </source>
</evidence>
<gene>
    <name evidence="11" type="ORF">PAPOLLO_LOCUS9579</name>
</gene>
<accession>A0A8S3WRT5</accession>
<evidence type="ECO:0000256" key="7">
    <source>
        <dbReference type="ARBA" id="ARBA00023242"/>
    </source>
</evidence>
<comment type="caution">
    <text evidence="11">The sequence shown here is derived from an EMBL/GenBank/DDBJ whole genome shotgun (WGS) entry which is preliminary data.</text>
</comment>
<dbReference type="InterPro" id="IPR052035">
    <property type="entry name" value="ZnF_BED_domain_contain"/>
</dbReference>
<keyword evidence="2" id="KW-0479">Metal-binding</keyword>
<dbReference type="GO" id="GO:0005634">
    <property type="term" value="C:nucleus"/>
    <property type="evidence" value="ECO:0007669"/>
    <property type="project" value="UniProtKB-SubCell"/>
</dbReference>